<feature type="transmembrane region" description="Helical" evidence="7">
    <location>
        <begin position="545"/>
        <end position="567"/>
    </location>
</feature>
<sequence>MELAAALAGCGVSRKQCRQLRGELRLEEDTFEGLHRHFRHDQRRVESALRRLLPQGEEVIQLLESCEERPDLIGTWEEPSAPSVPGRAPSTAAAAAGATDELREVWGALPRLQLGESMSQGHEERGRALRRRLKSLDASQQAVLKAQQTQLRAAGAAGAEEYLTNVWSLLQTTERRVEWMVDLIAAQTSELQRALRRALERRALPPSTLLACESRAVRAKGELLTLPEAYLLQSLSFCTCAELCALGAAGAQLQRLCEEDVLWCLHWAKWRLPGQVPNSEVRKHFLMMLATQCVECGALTDFEHAILGCRLCEACERSHSRYALIRSSLAIREFQLPLSAMQQLPGVDGSTGRVFLRSMVQQLAERQHTQESLQQLRAKNDMGYTSCGRRSERQSRRNAAGAPRPSKDSDPCCFEATALRRADQTDDHQAKLFIPVSYLRVLKASSLGGGEWMWVMALVGDRAGAHTYGRSSVVDWSGSRRLLGFLCALCAAVSFGIQYVPVKKYEIFDGVTFQWFMCGGILMAGFCSSVIFGNFGMSEEKDAMLIVYGGALWALANYLVLPLVKLLGIGLGFSLYHFVNLVVGYGIGRFGIFNMEKLTGNVEICDIGCCLVLVSFVIMVFVEEAGDKQQDLSDRQGLAESTQDELTEGGRSEQQSNQDFREKYTRWREDHVAPARRHSVIEAAGTVLVSYSTGETGGQLKSVGGFSVAQPPRLVAHRSEEPSSEAMPSDLEAAGDLEAPSPGAASRASRGEAVQSFLQVAEASAEPNTAAGRVGRKAVGVLLALLAGTLTGVQSRSEHGGAMRPHTWWGRMGPGMKDDAGPAAGFPAERNPAAPEPFASQRFEVRRRPAARRKLAEGLEVHHRELRRGGSRGAGRHLAPREPFLHRGRERGDCTGPRWFGGQAAPTGLVSPLGRCSQASARPQVRGAGRRRAELGPGGSRTCDPGGFAPDRYGGCGRRGPGEFALGLCRQEPEDRLLPIDELCGSNLVDVHGRGRARARWAVRDHLSERMLGVRADLKTLEKLVAEEMPELAEHLNLQGIDLAPITVNWFLCLFLNTLPGEWSHRVLDSVLYEGSAVLFRCALSILWLRREELRTCLSLPDAFAYLRSPMGESPLDANELWELMFASWLNNLSGRLRSLREEQLRLILQGEEGEVRRKILPSFSWPDLEWPSMPSMSFSWLSLSPKSEKGDKADSALAGAS</sequence>
<evidence type="ECO:0000256" key="2">
    <source>
        <dbReference type="ARBA" id="ARBA00005731"/>
    </source>
</evidence>
<proteinExistence type="inferred from homology"/>
<feature type="region of interest" description="Disordered" evidence="6">
    <location>
        <begin position="911"/>
        <end position="946"/>
    </location>
</feature>
<evidence type="ECO:0000256" key="7">
    <source>
        <dbReference type="SAM" id="Phobius"/>
    </source>
</evidence>
<evidence type="ECO:0000313" key="9">
    <source>
        <dbReference type="EMBL" id="CAK9080728.1"/>
    </source>
</evidence>
<dbReference type="PANTHER" id="PTHR16119">
    <property type="entry name" value="TRANSMEMBRANE PROTEIN 144"/>
    <property type="match status" value="1"/>
</dbReference>
<comment type="similarity">
    <text evidence="2">Belongs to the TMEM144 family.</text>
</comment>
<dbReference type="Gene3D" id="1.10.472.80">
    <property type="entry name" value="Ypt/Rab-GAP domain of gyp1p, domain 3"/>
    <property type="match status" value="1"/>
</dbReference>
<evidence type="ECO:0000256" key="5">
    <source>
        <dbReference type="ARBA" id="ARBA00023136"/>
    </source>
</evidence>
<keyword evidence="10" id="KW-1185">Reference proteome</keyword>
<evidence type="ECO:0000256" key="4">
    <source>
        <dbReference type="ARBA" id="ARBA00022989"/>
    </source>
</evidence>
<feature type="compositionally biased region" description="Basic and acidic residues" evidence="6">
    <location>
        <begin position="879"/>
        <end position="893"/>
    </location>
</feature>
<dbReference type="Proteomes" id="UP001642484">
    <property type="component" value="Unassembled WGS sequence"/>
</dbReference>
<reference evidence="9 10" key="1">
    <citation type="submission" date="2024-02" db="EMBL/GenBank/DDBJ databases">
        <authorList>
            <person name="Chen Y."/>
            <person name="Shah S."/>
            <person name="Dougan E. K."/>
            <person name="Thang M."/>
            <person name="Chan C."/>
        </authorList>
    </citation>
    <scope>NUCLEOTIDE SEQUENCE [LARGE SCALE GENOMIC DNA]</scope>
</reference>
<dbReference type="PANTHER" id="PTHR16119:SF17">
    <property type="entry name" value="TRANSMEMBRANE PROTEIN 144"/>
    <property type="match status" value="1"/>
</dbReference>
<dbReference type="InterPro" id="IPR000195">
    <property type="entry name" value="Rab-GAP-TBC_dom"/>
</dbReference>
<dbReference type="InterPro" id="IPR035969">
    <property type="entry name" value="Rab-GAP_TBC_sf"/>
</dbReference>
<protein>
    <recommendedName>
        <fullName evidence="8">Rab-GAP TBC domain-containing protein</fullName>
    </recommendedName>
</protein>
<feature type="transmembrane region" description="Helical" evidence="7">
    <location>
        <begin position="573"/>
        <end position="592"/>
    </location>
</feature>
<dbReference type="EMBL" id="CAXAMN010023773">
    <property type="protein sequence ID" value="CAK9080728.1"/>
    <property type="molecule type" value="Genomic_DNA"/>
</dbReference>
<comment type="subcellular location">
    <subcellularLocation>
        <location evidence="1">Membrane</location>
        <topology evidence="1">Multi-pass membrane protein</topology>
    </subcellularLocation>
</comment>
<dbReference type="Pfam" id="PF00566">
    <property type="entry name" value="RabGAP-TBC"/>
    <property type="match status" value="1"/>
</dbReference>
<name>A0ABP0PXJ2_9DINO</name>
<feature type="region of interest" description="Disordered" evidence="6">
    <location>
        <begin position="383"/>
        <end position="411"/>
    </location>
</feature>
<dbReference type="InterPro" id="IPR010651">
    <property type="entry name" value="Sugar_transport"/>
</dbReference>
<keyword evidence="4 7" id="KW-1133">Transmembrane helix</keyword>
<keyword evidence="3 7" id="KW-0812">Transmembrane</keyword>
<evidence type="ECO:0000256" key="3">
    <source>
        <dbReference type="ARBA" id="ARBA00022692"/>
    </source>
</evidence>
<comment type="caution">
    <text evidence="9">The sequence shown here is derived from an EMBL/GenBank/DDBJ whole genome shotgun (WGS) entry which is preliminary data.</text>
</comment>
<accession>A0ABP0PXJ2</accession>
<feature type="transmembrane region" description="Helical" evidence="7">
    <location>
        <begin position="513"/>
        <end position="533"/>
    </location>
</feature>
<feature type="compositionally biased region" description="Low complexity" evidence="6">
    <location>
        <begin position="738"/>
        <end position="750"/>
    </location>
</feature>
<feature type="transmembrane region" description="Helical" evidence="7">
    <location>
        <begin position="604"/>
        <end position="622"/>
    </location>
</feature>
<dbReference type="InterPro" id="IPR012435">
    <property type="entry name" value="TMEM144"/>
</dbReference>
<feature type="region of interest" description="Disordered" evidence="6">
    <location>
        <begin position="716"/>
        <end position="750"/>
    </location>
</feature>
<organism evidence="9 10">
    <name type="scientific">Durusdinium trenchii</name>
    <dbReference type="NCBI Taxonomy" id="1381693"/>
    <lineage>
        <taxon>Eukaryota</taxon>
        <taxon>Sar</taxon>
        <taxon>Alveolata</taxon>
        <taxon>Dinophyceae</taxon>
        <taxon>Suessiales</taxon>
        <taxon>Symbiodiniaceae</taxon>
        <taxon>Durusdinium</taxon>
    </lineage>
</organism>
<evidence type="ECO:0000256" key="6">
    <source>
        <dbReference type="SAM" id="MobiDB-lite"/>
    </source>
</evidence>
<keyword evidence="5 7" id="KW-0472">Membrane</keyword>
<feature type="region of interest" description="Disordered" evidence="6">
    <location>
        <begin position="867"/>
        <end position="898"/>
    </location>
</feature>
<feature type="domain" description="Rab-GAP TBC" evidence="8">
    <location>
        <begin position="1004"/>
        <end position="1094"/>
    </location>
</feature>
<feature type="region of interest" description="Disordered" evidence="6">
    <location>
        <begin position="632"/>
        <end position="661"/>
    </location>
</feature>
<evidence type="ECO:0000259" key="8">
    <source>
        <dbReference type="Pfam" id="PF00566"/>
    </source>
</evidence>
<dbReference type="Pfam" id="PF07857">
    <property type="entry name" value="TMEM144"/>
    <property type="match status" value="1"/>
</dbReference>
<feature type="region of interest" description="Disordered" evidence="6">
    <location>
        <begin position="77"/>
        <end position="96"/>
    </location>
</feature>
<gene>
    <name evidence="9" type="ORF">CCMP2556_LOCUS39592</name>
</gene>
<dbReference type="SUPFAM" id="SSF47923">
    <property type="entry name" value="Ypt/Rab-GAP domain of gyp1p"/>
    <property type="match status" value="1"/>
</dbReference>
<evidence type="ECO:0000313" key="10">
    <source>
        <dbReference type="Proteomes" id="UP001642484"/>
    </source>
</evidence>
<evidence type="ECO:0000256" key="1">
    <source>
        <dbReference type="ARBA" id="ARBA00004141"/>
    </source>
</evidence>